<evidence type="ECO:0000313" key="3">
    <source>
        <dbReference type="Proteomes" id="UP000638648"/>
    </source>
</evidence>
<dbReference type="InterPro" id="IPR013216">
    <property type="entry name" value="Methyltransf_11"/>
</dbReference>
<dbReference type="CDD" id="cd02440">
    <property type="entry name" value="AdoMet_MTases"/>
    <property type="match status" value="1"/>
</dbReference>
<evidence type="ECO:0000259" key="1">
    <source>
        <dbReference type="Pfam" id="PF08241"/>
    </source>
</evidence>
<dbReference type="InterPro" id="IPR029063">
    <property type="entry name" value="SAM-dependent_MTases_sf"/>
</dbReference>
<keyword evidence="3" id="KW-1185">Reference proteome</keyword>
<gene>
    <name evidence="2" type="ORF">HEB94_008967</name>
</gene>
<proteinExistence type="predicted"/>
<protein>
    <submittedName>
        <fullName evidence="2">2-polyprenyl-6-hydroxyphenyl methylase/3-demethylubiquinone-9 3-methyltransferase</fullName>
        <ecNumber evidence="2">2.1.1.222</ecNumber>
        <ecNumber evidence="2">2.1.1.64</ecNumber>
    </submittedName>
</protein>
<dbReference type="EMBL" id="JADBEM010000001">
    <property type="protein sequence ID" value="MBE1612119.1"/>
    <property type="molecule type" value="Genomic_DNA"/>
</dbReference>
<evidence type="ECO:0000313" key="2">
    <source>
        <dbReference type="EMBL" id="MBE1612119.1"/>
    </source>
</evidence>
<dbReference type="GO" id="GO:0061542">
    <property type="term" value="F:3-demethylubiquinol 3-O-methyltransferase activity"/>
    <property type="evidence" value="ECO:0007669"/>
    <property type="project" value="UniProtKB-EC"/>
</dbReference>
<dbReference type="EC" id="2.1.1.64" evidence="2"/>
<reference evidence="2" key="1">
    <citation type="submission" date="2020-10" db="EMBL/GenBank/DDBJ databases">
        <title>Sequencing the genomes of 1000 actinobacteria strains.</title>
        <authorList>
            <person name="Klenk H.-P."/>
        </authorList>
    </citation>
    <scope>NUCLEOTIDE SEQUENCE</scope>
    <source>
        <strain evidence="2">DSM 45354</strain>
    </source>
</reference>
<accession>A0A927N4U7</accession>
<sequence length="261" mass="28131">MSLAPHPTTATWGNVATAPLIEIDTPNADAVDGRQLRAVAFQAVRLEYVAGILRRRRLEPSRLRALVVGSGRGDLARGLAGLGLHVTAVDPSPVATGLAAAASERAGLPITHETAPSESLPLPDAAFDLAYYADTFEITGRLDQVLAEAARVVRRDGVVFYDTVNRTLPARLTSYLVAFQALPMTRIMPRGRYAAARLRPPAQLAALMAAYGLRNEDVCGFKPKDPRDLLKAVLARRRGRIGDHEVAPLVDFVLDPAGSRW</sequence>
<keyword evidence="2" id="KW-0489">Methyltransferase</keyword>
<dbReference type="RefSeq" id="WP_202896851.1">
    <property type="nucleotide sequence ID" value="NZ_JADBEM010000001.1"/>
</dbReference>
<keyword evidence="2" id="KW-0808">Transferase</keyword>
<dbReference type="AlphaFoldDB" id="A0A927N4U7"/>
<feature type="domain" description="Methyltransferase type 11" evidence="1">
    <location>
        <begin position="66"/>
        <end position="160"/>
    </location>
</feature>
<dbReference type="SUPFAM" id="SSF53335">
    <property type="entry name" value="S-adenosyl-L-methionine-dependent methyltransferases"/>
    <property type="match status" value="1"/>
</dbReference>
<organism evidence="2 3">
    <name type="scientific">Actinopolymorpha pittospori</name>
    <dbReference type="NCBI Taxonomy" id="648752"/>
    <lineage>
        <taxon>Bacteria</taxon>
        <taxon>Bacillati</taxon>
        <taxon>Actinomycetota</taxon>
        <taxon>Actinomycetes</taxon>
        <taxon>Propionibacteriales</taxon>
        <taxon>Actinopolymorphaceae</taxon>
        <taxon>Actinopolymorpha</taxon>
    </lineage>
</organism>
<dbReference type="Proteomes" id="UP000638648">
    <property type="component" value="Unassembled WGS sequence"/>
</dbReference>
<dbReference type="Pfam" id="PF08241">
    <property type="entry name" value="Methyltransf_11"/>
    <property type="match status" value="1"/>
</dbReference>
<name>A0A927N4U7_9ACTN</name>
<comment type="caution">
    <text evidence="2">The sequence shown here is derived from an EMBL/GenBank/DDBJ whole genome shotgun (WGS) entry which is preliminary data.</text>
</comment>
<dbReference type="Gene3D" id="3.40.50.150">
    <property type="entry name" value="Vaccinia Virus protein VP39"/>
    <property type="match status" value="1"/>
</dbReference>
<dbReference type="GO" id="GO:0032259">
    <property type="term" value="P:methylation"/>
    <property type="evidence" value="ECO:0007669"/>
    <property type="project" value="UniProtKB-KW"/>
</dbReference>
<dbReference type="GO" id="GO:0102208">
    <property type="term" value="F:2-polyprenyl-6-hydroxyphenol methylase activity"/>
    <property type="evidence" value="ECO:0007669"/>
    <property type="project" value="UniProtKB-EC"/>
</dbReference>
<dbReference type="EC" id="2.1.1.222" evidence="2"/>